<evidence type="ECO:0000313" key="2">
    <source>
        <dbReference type="EMBL" id="KAJ1083910.1"/>
    </source>
</evidence>
<evidence type="ECO:0000256" key="1">
    <source>
        <dbReference type="SAM" id="MobiDB-lite"/>
    </source>
</evidence>
<dbReference type="AlphaFoldDB" id="A0AAV7KXB0"/>
<gene>
    <name evidence="2" type="ORF">NDU88_004065</name>
</gene>
<dbReference type="EMBL" id="JANPWB010000016">
    <property type="protein sequence ID" value="KAJ1083910.1"/>
    <property type="molecule type" value="Genomic_DNA"/>
</dbReference>
<name>A0AAV7KXB0_PLEWA</name>
<keyword evidence="3" id="KW-1185">Reference proteome</keyword>
<dbReference type="Proteomes" id="UP001066276">
    <property type="component" value="Chromosome 12"/>
</dbReference>
<comment type="caution">
    <text evidence="2">The sequence shown here is derived from an EMBL/GenBank/DDBJ whole genome shotgun (WGS) entry which is preliminary data.</text>
</comment>
<evidence type="ECO:0000313" key="3">
    <source>
        <dbReference type="Proteomes" id="UP001066276"/>
    </source>
</evidence>
<reference evidence="2" key="1">
    <citation type="journal article" date="2022" name="bioRxiv">
        <title>Sequencing and chromosome-scale assembly of the giantPleurodeles waltlgenome.</title>
        <authorList>
            <person name="Brown T."/>
            <person name="Elewa A."/>
            <person name="Iarovenko S."/>
            <person name="Subramanian E."/>
            <person name="Araus A.J."/>
            <person name="Petzold A."/>
            <person name="Susuki M."/>
            <person name="Suzuki K.-i.T."/>
            <person name="Hayashi T."/>
            <person name="Toyoda A."/>
            <person name="Oliveira C."/>
            <person name="Osipova E."/>
            <person name="Leigh N.D."/>
            <person name="Simon A."/>
            <person name="Yun M.H."/>
        </authorList>
    </citation>
    <scope>NUCLEOTIDE SEQUENCE</scope>
    <source>
        <strain evidence="2">20211129_DDA</strain>
        <tissue evidence="2">Liver</tissue>
    </source>
</reference>
<accession>A0AAV7KXB0</accession>
<feature type="region of interest" description="Disordered" evidence="1">
    <location>
        <begin position="75"/>
        <end position="94"/>
    </location>
</feature>
<sequence length="94" mass="9958">MEARGSPEDRQTTGQEWAVRSGQSAAEWTKVWSGGGRLRISERRTGLLVLGLGPGRGPFEFRVAGLIERSLLGVPRSPESGIPAGGRCTTASHG</sequence>
<feature type="compositionally biased region" description="Basic and acidic residues" evidence="1">
    <location>
        <begin position="1"/>
        <end position="11"/>
    </location>
</feature>
<proteinExistence type="predicted"/>
<organism evidence="2 3">
    <name type="scientific">Pleurodeles waltl</name>
    <name type="common">Iberian ribbed newt</name>
    <dbReference type="NCBI Taxonomy" id="8319"/>
    <lineage>
        <taxon>Eukaryota</taxon>
        <taxon>Metazoa</taxon>
        <taxon>Chordata</taxon>
        <taxon>Craniata</taxon>
        <taxon>Vertebrata</taxon>
        <taxon>Euteleostomi</taxon>
        <taxon>Amphibia</taxon>
        <taxon>Batrachia</taxon>
        <taxon>Caudata</taxon>
        <taxon>Salamandroidea</taxon>
        <taxon>Salamandridae</taxon>
        <taxon>Pleurodelinae</taxon>
        <taxon>Pleurodeles</taxon>
    </lineage>
</organism>
<protein>
    <submittedName>
        <fullName evidence="2">Uncharacterized protein</fullName>
    </submittedName>
</protein>
<feature type="region of interest" description="Disordered" evidence="1">
    <location>
        <begin position="1"/>
        <end position="21"/>
    </location>
</feature>